<evidence type="ECO:0000313" key="2">
    <source>
        <dbReference type="EMBL" id="CBW75835.1"/>
    </source>
</evidence>
<dbReference type="AlphaFoldDB" id="E5ATG1"/>
<evidence type="ECO:0000313" key="3">
    <source>
        <dbReference type="Proteomes" id="UP000007437"/>
    </source>
</evidence>
<organism evidence="2 3">
    <name type="scientific">Mycetohabitans rhizoxinica (strain DSM 19002 / CIP 109453 / HKI 454)</name>
    <name type="common">Paraburkholderia rhizoxinica</name>
    <dbReference type="NCBI Taxonomy" id="882378"/>
    <lineage>
        <taxon>Bacteria</taxon>
        <taxon>Pseudomonadati</taxon>
        <taxon>Pseudomonadota</taxon>
        <taxon>Betaproteobacteria</taxon>
        <taxon>Burkholderiales</taxon>
        <taxon>Burkholderiaceae</taxon>
        <taxon>Mycetohabitans</taxon>
    </lineage>
</organism>
<accession>E5ATG1</accession>
<feature type="transmembrane region" description="Helical" evidence="1">
    <location>
        <begin position="85"/>
        <end position="105"/>
    </location>
</feature>
<dbReference type="STRING" id="882378.RBRH_01427"/>
<dbReference type="eggNOG" id="COG0762">
    <property type="taxonomic scope" value="Bacteria"/>
</dbReference>
<dbReference type="HOGENOM" id="CLU_089905_0_0_4"/>
<feature type="transmembrane region" description="Helical" evidence="1">
    <location>
        <begin position="117"/>
        <end position="145"/>
    </location>
</feature>
<dbReference type="InterPro" id="IPR003425">
    <property type="entry name" value="CCB3/YggT"/>
</dbReference>
<dbReference type="EMBL" id="FR687359">
    <property type="protein sequence ID" value="CBW75835.1"/>
    <property type="molecule type" value="Genomic_DNA"/>
</dbReference>
<feature type="transmembrane region" description="Helical" evidence="1">
    <location>
        <begin position="179"/>
        <end position="200"/>
    </location>
</feature>
<sequence length="207" mass="23172">MTRHVRYLTTRRLRHSKENKMFGDIARFLLNTIFTLFGAALLLRAWLHVVRLTPYNPVSQGIFQATNWLVLPLRRVIPAARGTDWTSLFAAWLTAIVFIVLMVTVSGGDPTSLLPAGFIIALLTMVKWALNLTIWLTLIMALLSWVNPRSPAMAILLQLTAPLLNPLRRVVPTFGGIDLSPLVLLVIVEVLLMIVTRVTVSVTMFGF</sequence>
<feature type="transmembrane region" description="Helical" evidence="1">
    <location>
        <begin position="21"/>
        <end position="47"/>
    </location>
</feature>
<reference evidence="2 3" key="1">
    <citation type="journal article" date="2011" name="J. Bacteriol.">
        <title>Complete genome sequence of Burkholderia rhizoxinica, an endosymbiont of Rhizopus microsporus.</title>
        <authorList>
            <person name="Lackner G."/>
            <person name="Moebius N."/>
            <person name="Partida-Martinez L."/>
            <person name="Hertweck C."/>
        </authorList>
    </citation>
    <scope>NUCLEOTIDE SEQUENCE [LARGE SCALE GENOMIC DNA]</scope>
    <source>
        <strain evidence="3">DSM 19002 / CIP 109453 / HKI 454</strain>
    </source>
</reference>
<proteinExistence type="predicted"/>
<protein>
    <submittedName>
        <fullName evidence="2">Integral membrane protein</fullName>
    </submittedName>
</protein>
<gene>
    <name evidence="2" type="ordered locus">RBRH_01427</name>
</gene>
<dbReference type="Proteomes" id="UP000007437">
    <property type="component" value="Chromosome"/>
</dbReference>
<keyword evidence="1" id="KW-1133">Transmembrane helix</keyword>
<dbReference type="GO" id="GO:0016020">
    <property type="term" value="C:membrane"/>
    <property type="evidence" value="ECO:0007669"/>
    <property type="project" value="InterPro"/>
</dbReference>
<name>E5ATG1_MYCRK</name>
<evidence type="ECO:0000256" key="1">
    <source>
        <dbReference type="SAM" id="Phobius"/>
    </source>
</evidence>
<dbReference type="Pfam" id="PF02325">
    <property type="entry name" value="CCB3_YggT"/>
    <property type="match status" value="2"/>
</dbReference>
<dbReference type="KEGG" id="brh:RBRH_01427"/>
<keyword evidence="1" id="KW-0812">Transmembrane</keyword>
<keyword evidence="1" id="KW-0472">Membrane</keyword>